<dbReference type="GeneID" id="63785068"/>
<keyword evidence="4" id="KW-0462">Maltose metabolism</keyword>
<dbReference type="STRING" id="56484.A0A1Y2FV76"/>
<dbReference type="AlphaFoldDB" id="A0A1Y2FV76"/>
<dbReference type="PANTHER" id="PTHR10357:SF179">
    <property type="entry name" value="NEUTRAL AND BASIC AMINO ACID TRANSPORT PROTEIN RBAT"/>
    <property type="match status" value="1"/>
</dbReference>
<dbReference type="OMA" id="MNNHDVP"/>
<protein>
    <submittedName>
        <fullName evidence="6">Maltase malt</fullName>
    </submittedName>
</protein>
<dbReference type="GO" id="GO:0033934">
    <property type="term" value="F:glucan 1,4-alpha-maltotriohydrolase activity"/>
    <property type="evidence" value="ECO:0007669"/>
    <property type="project" value="TreeGrafter"/>
</dbReference>
<keyword evidence="2" id="KW-0378">Hydrolase</keyword>
<accession>A0A1Y2FV76</accession>
<dbReference type="GO" id="GO:0005987">
    <property type="term" value="P:sucrose catabolic process"/>
    <property type="evidence" value="ECO:0007669"/>
    <property type="project" value="TreeGrafter"/>
</dbReference>
<dbReference type="FunFam" id="3.20.20.80:FF:000087">
    <property type="entry name" value="Oligo-1,6-glucosidase IMA1"/>
    <property type="match status" value="1"/>
</dbReference>
<reference evidence="6 7" key="1">
    <citation type="submission" date="2016-07" db="EMBL/GenBank/DDBJ databases">
        <title>Pervasive Adenine N6-methylation of Active Genes in Fungi.</title>
        <authorList>
            <consortium name="DOE Joint Genome Institute"/>
            <person name="Mondo S.J."/>
            <person name="Dannebaum R.O."/>
            <person name="Kuo R.C."/>
            <person name="Labutti K."/>
            <person name="Haridas S."/>
            <person name="Kuo A."/>
            <person name="Salamov A."/>
            <person name="Ahrendt S.R."/>
            <person name="Lipzen A."/>
            <person name="Sullivan W."/>
            <person name="Andreopoulos W.B."/>
            <person name="Clum A."/>
            <person name="Lindquist E."/>
            <person name="Daum C."/>
            <person name="Ramamoorthy G.K."/>
            <person name="Gryganskyi A."/>
            <person name="Culley D."/>
            <person name="Magnuson J.K."/>
            <person name="James T.Y."/>
            <person name="O'Malley M.A."/>
            <person name="Stajich J.E."/>
            <person name="Spatafora J.W."/>
            <person name="Visel A."/>
            <person name="Grigoriev I.V."/>
        </authorList>
    </citation>
    <scope>NUCLEOTIDE SEQUENCE [LARGE SCALE GENOMIC DNA]</scope>
    <source>
        <strain evidence="6 7">12-1054</strain>
    </source>
</reference>
<keyword evidence="7" id="KW-1185">Reference proteome</keyword>
<dbReference type="Gene3D" id="3.20.20.80">
    <property type="entry name" value="Glycosidases"/>
    <property type="match status" value="1"/>
</dbReference>
<comment type="caution">
    <text evidence="6">The sequence shown here is derived from an EMBL/GenBank/DDBJ whole genome shotgun (WGS) entry which is preliminary data.</text>
</comment>
<dbReference type="GO" id="GO:0004556">
    <property type="term" value="F:alpha-amylase activity"/>
    <property type="evidence" value="ECO:0007669"/>
    <property type="project" value="TreeGrafter"/>
</dbReference>
<dbReference type="GO" id="GO:0000025">
    <property type="term" value="P:maltose catabolic process"/>
    <property type="evidence" value="ECO:0007669"/>
    <property type="project" value="TreeGrafter"/>
</dbReference>
<name>A0A1Y2FV76_PROLT</name>
<dbReference type="CDD" id="cd11333">
    <property type="entry name" value="AmyAc_SI_OligoGlu_DGase"/>
    <property type="match status" value="1"/>
</dbReference>
<dbReference type="InterPro" id="IPR013780">
    <property type="entry name" value="Glyco_hydro_b"/>
</dbReference>
<organism evidence="6 7">
    <name type="scientific">Protomyces lactucae-debilis</name>
    <dbReference type="NCBI Taxonomy" id="2754530"/>
    <lineage>
        <taxon>Eukaryota</taxon>
        <taxon>Fungi</taxon>
        <taxon>Dikarya</taxon>
        <taxon>Ascomycota</taxon>
        <taxon>Taphrinomycotina</taxon>
        <taxon>Taphrinomycetes</taxon>
        <taxon>Taphrinales</taxon>
        <taxon>Protomycetaceae</taxon>
        <taxon>Protomyces</taxon>
    </lineage>
</organism>
<feature type="domain" description="Glycosyl hydrolase family 13 catalytic" evidence="5">
    <location>
        <begin position="22"/>
        <end position="445"/>
    </location>
</feature>
<dbReference type="OrthoDB" id="1740265at2759"/>
<comment type="similarity">
    <text evidence="1">Belongs to the glycosyl hydrolase 13 family.</text>
</comment>
<dbReference type="Proteomes" id="UP000193685">
    <property type="component" value="Unassembled WGS sequence"/>
</dbReference>
<dbReference type="EMBL" id="MCFI01000001">
    <property type="protein sequence ID" value="ORY87911.1"/>
    <property type="molecule type" value="Genomic_DNA"/>
</dbReference>
<dbReference type="GO" id="GO:0004574">
    <property type="term" value="F:oligo-1,6-glucosidase activity"/>
    <property type="evidence" value="ECO:0007669"/>
    <property type="project" value="TreeGrafter"/>
</dbReference>
<dbReference type="FunFam" id="3.20.20.80:FF:000064">
    <property type="entry name" value="Oligo-1,6-glucosidase"/>
    <property type="match status" value="1"/>
</dbReference>
<dbReference type="PANTHER" id="PTHR10357">
    <property type="entry name" value="ALPHA-AMYLASE FAMILY MEMBER"/>
    <property type="match status" value="1"/>
</dbReference>
<evidence type="ECO:0000256" key="4">
    <source>
        <dbReference type="ARBA" id="ARBA00026248"/>
    </source>
</evidence>
<evidence type="ECO:0000256" key="3">
    <source>
        <dbReference type="ARBA" id="ARBA00023295"/>
    </source>
</evidence>
<dbReference type="GO" id="GO:0004575">
    <property type="term" value="F:sucrose alpha-glucosidase activity"/>
    <property type="evidence" value="ECO:0007669"/>
    <property type="project" value="TreeGrafter"/>
</dbReference>
<dbReference type="InterPro" id="IPR017853">
    <property type="entry name" value="GH"/>
</dbReference>
<dbReference type="InterPro" id="IPR006047">
    <property type="entry name" value="GH13_cat_dom"/>
</dbReference>
<proteinExistence type="inferred from homology"/>
<dbReference type="Gene3D" id="3.90.400.10">
    <property type="entry name" value="Oligo-1,6-glucosidase, Domain 2"/>
    <property type="match status" value="1"/>
</dbReference>
<evidence type="ECO:0000256" key="1">
    <source>
        <dbReference type="ARBA" id="ARBA00008061"/>
    </source>
</evidence>
<evidence type="ECO:0000313" key="6">
    <source>
        <dbReference type="EMBL" id="ORY87911.1"/>
    </source>
</evidence>
<evidence type="ECO:0000256" key="2">
    <source>
        <dbReference type="ARBA" id="ARBA00022801"/>
    </source>
</evidence>
<dbReference type="Pfam" id="PF00128">
    <property type="entry name" value="Alpha-amylase"/>
    <property type="match status" value="1"/>
</dbReference>
<gene>
    <name evidence="6" type="ORF">BCR37DRAFT_375870</name>
</gene>
<dbReference type="SMART" id="SM00642">
    <property type="entry name" value="Aamy"/>
    <property type="match status" value="1"/>
</dbReference>
<sequence length="576" mass="66928">MNTQTTLASNGLPWWKEAIVYQIYPSSFKDSNGDGMGDIAGITSKLDYLKSLGVDVIWVCPFYDSPQHDMGYDISDYQAVYPPYGTVADVEECIQECHKRGIRFVQDLVINHSSSEHRYFKESRSSKTNPKRDWYIWRPAKYVDGKRCPPNNWKAHFGGSVWEWDELTEEYYLHYFCVEQPDFNWENPEVREALYNEAIRFWLDKGCDGFRIDTVNMYSKHLDFPDAEVQHEGEEFVLAKDYYSNGPRLHEYLREMNEQVFSKYDCFTVGECPAVESVEQIISFVGASQRKLDTVFEFALCSIDASEPPFHKMPKSWKLSELKKIVARSQSFIDGTDGWITNFLENHDQARAVTRYGSDAPEFRTVSAKMLAVFQMALSGTNFIHQGGEIGMYNAPRSWPIEEYKDVDSINFYAEEKASSRFQRDPKHMDRVLDALRHTSRDHGRLPMQWDDSPNAGFTTGKPWMRVHDDYETLNAKQQEADPSSVLSFYKAILKLRKQFKSLALGTYKEYEADDENVMVFSKTYDGERTLIVLNWTKEKQNFTFPEGFDKRQLIISNVEGEQDALQPYEARIYVC</sequence>
<dbReference type="SUPFAM" id="SSF51011">
    <property type="entry name" value="Glycosyl hydrolase domain"/>
    <property type="match status" value="1"/>
</dbReference>
<dbReference type="RefSeq" id="XP_040728406.1">
    <property type="nucleotide sequence ID" value="XM_040868469.1"/>
</dbReference>
<evidence type="ECO:0000259" key="5">
    <source>
        <dbReference type="SMART" id="SM00642"/>
    </source>
</evidence>
<dbReference type="FunFam" id="3.90.400.10:FF:000004">
    <property type="entry name" value="Oligo-1,6-glucosidase"/>
    <property type="match status" value="1"/>
</dbReference>
<evidence type="ECO:0000313" key="7">
    <source>
        <dbReference type="Proteomes" id="UP000193685"/>
    </source>
</evidence>
<dbReference type="InterPro" id="IPR045857">
    <property type="entry name" value="O16G_dom_2"/>
</dbReference>
<dbReference type="Gene3D" id="2.60.40.1180">
    <property type="entry name" value="Golgi alpha-mannosidase II"/>
    <property type="match status" value="1"/>
</dbReference>
<keyword evidence="3" id="KW-0326">Glycosidase</keyword>
<dbReference type="SUPFAM" id="SSF51445">
    <property type="entry name" value="(Trans)glycosidases"/>
    <property type="match status" value="1"/>
</dbReference>